<dbReference type="GO" id="GO:0016787">
    <property type="term" value="F:hydrolase activity"/>
    <property type="evidence" value="ECO:0007669"/>
    <property type="project" value="TreeGrafter"/>
</dbReference>
<evidence type="ECO:0000256" key="2">
    <source>
        <dbReference type="ARBA" id="ARBA00022553"/>
    </source>
</evidence>
<evidence type="ECO:0000256" key="3">
    <source>
        <dbReference type="ARBA" id="ARBA00023180"/>
    </source>
</evidence>
<feature type="non-terminal residue" evidence="6">
    <location>
        <position position="382"/>
    </location>
</feature>
<keyword evidence="7" id="KW-1185">Reference proteome</keyword>
<feature type="transmembrane region" description="Helical" evidence="4">
    <location>
        <begin position="35"/>
        <end position="53"/>
    </location>
</feature>
<comment type="caution">
    <text evidence="6">The sequence shown here is derived from an EMBL/GenBank/DDBJ whole genome shotgun (WGS) entry which is preliminary data.</text>
</comment>
<reference evidence="6" key="1">
    <citation type="submission" date="2021-02" db="EMBL/GenBank/DDBJ databases">
        <authorList>
            <person name="Nowell W R."/>
        </authorList>
    </citation>
    <scope>NUCLEOTIDE SEQUENCE</scope>
    <source>
        <strain evidence="6">Ploen Becks lab</strain>
    </source>
</reference>
<keyword evidence="4" id="KW-0472">Membrane</keyword>
<organism evidence="6 7">
    <name type="scientific">Brachionus calyciflorus</name>
    <dbReference type="NCBI Taxonomy" id="104777"/>
    <lineage>
        <taxon>Eukaryota</taxon>
        <taxon>Metazoa</taxon>
        <taxon>Spiralia</taxon>
        <taxon>Gnathifera</taxon>
        <taxon>Rotifera</taxon>
        <taxon>Eurotatoria</taxon>
        <taxon>Monogononta</taxon>
        <taxon>Pseudotrocha</taxon>
        <taxon>Ploima</taxon>
        <taxon>Brachionidae</taxon>
        <taxon>Brachionus</taxon>
    </lineage>
</organism>
<dbReference type="PANTHER" id="PTHR10426">
    <property type="entry name" value="STRICTOSIDINE SYNTHASE-RELATED"/>
    <property type="match status" value="1"/>
</dbReference>
<keyword evidence="2" id="KW-0597">Phosphoprotein</keyword>
<dbReference type="AlphaFoldDB" id="A0A814NIL4"/>
<evidence type="ECO:0000259" key="5">
    <source>
        <dbReference type="Pfam" id="PF03088"/>
    </source>
</evidence>
<dbReference type="SUPFAM" id="SSF63829">
    <property type="entry name" value="Calcium-dependent phosphotriesterase"/>
    <property type="match status" value="1"/>
</dbReference>
<dbReference type="GO" id="GO:0012505">
    <property type="term" value="C:endomembrane system"/>
    <property type="evidence" value="ECO:0007669"/>
    <property type="project" value="TreeGrafter"/>
</dbReference>
<keyword evidence="4" id="KW-1133">Transmembrane helix</keyword>
<gene>
    <name evidence="6" type="ORF">OXX778_LOCUS20787</name>
</gene>
<protein>
    <recommendedName>
        <fullName evidence="5">Strictosidine synthase conserved region domain-containing protein</fullName>
    </recommendedName>
</protein>
<dbReference type="PANTHER" id="PTHR10426:SF88">
    <property type="entry name" value="ADIPOCYTE PLASMA MEMBRANE-ASSOCIATED PROTEIN HEMOMUCIN-RELATED"/>
    <property type="match status" value="1"/>
</dbReference>
<keyword evidence="3" id="KW-0325">Glycoprotein</keyword>
<dbReference type="InterPro" id="IPR011042">
    <property type="entry name" value="6-blade_b-propeller_TolB-like"/>
</dbReference>
<accession>A0A814NIL4</accession>
<dbReference type="Gene3D" id="2.120.10.30">
    <property type="entry name" value="TolB, C-terminal domain"/>
    <property type="match status" value="1"/>
</dbReference>
<dbReference type="Proteomes" id="UP000663879">
    <property type="component" value="Unassembled WGS sequence"/>
</dbReference>
<dbReference type="Pfam" id="PF03088">
    <property type="entry name" value="Str_synth"/>
    <property type="match status" value="1"/>
</dbReference>
<evidence type="ECO:0000313" key="7">
    <source>
        <dbReference type="Proteomes" id="UP000663879"/>
    </source>
</evidence>
<name>A0A814NIL4_9BILA</name>
<evidence type="ECO:0000313" key="6">
    <source>
        <dbReference type="EMBL" id="CAF1093446.1"/>
    </source>
</evidence>
<dbReference type="EMBL" id="CAJNOC010007178">
    <property type="protein sequence ID" value="CAF1093446.1"/>
    <property type="molecule type" value="Genomic_DNA"/>
</dbReference>
<dbReference type="InterPro" id="IPR018119">
    <property type="entry name" value="Strictosidine_synth_cons-reg"/>
</dbReference>
<evidence type="ECO:0000256" key="1">
    <source>
        <dbReference type="ARBA" id="ARBA00009191"/>
    </source>
</evidence>
<sequence>ITIETGDPKAIPRVDLKRQERINLLLRIQMFLMRYYILIALFIIGILISYSYFSIYPINTIFFKYGHPSDINLKENDLLTKVEFIDIKLKGPEAITFDKNGSLFTGLRNGLIVRVDPDGHVEKIIRTGDEVDDHICDDESKWNLAVPPCGRPFGLRMKPNSNYLYVADSFYGIIKINVIEKTKQIILHSNDTRFGNRPLKSPEDLDIEGDDIYFVDSTDKHSLNEAIEDIIFSYPSGRLFRYNEKLDQLDLLLDHLYFPNGVQLTPKKDALLINEFSYARIIKYFVEGDMKGKSEVFIELPGLSDAIRLTELDTLLFINPSVIMNIWPKYGLVVEYDMNGNILKSWHDKTGKKVKFTTNAVLHDKKLYLGSYTGDKIAIVNY</sequence>
<dbReference type="OrthoDB" id="5307922at2759"/>
<dbReference type="Pfam" id="PF20067">
    <property type="entry name" value="SSL_N"/>
    <property type="match status" value="1"/>
</dbReference>
<comment type="similarity">
    <text evidence="1">Belongs to the strictosidine synthase family.</text>
</comment>
<feature type="domain" description="Strictosidine synthase conserved region" evidence="5">
    <location>
        <begin position="204"/>
        <end position="288"/>
    </location>
</feature>
<proteinExistence type="inferred from homology"/>
<evidence type="ECO:0000256" key="4">
    <source>
        <dbReference type="SAM" id="Phobius"/>
    </source>
</evidence>
<keyword evidence="4" id="KW-0812">Transmembrane</keyword>